<evidence type="ECO:0000313" key="2">
    <source>
        <dbReference type="Proteomes" id="UP000663873"/>
    </source>
</evidence>
<dbReference type="AlphaFoldDB" id="A0A821URJ0"/>
<organism evidence="1 2">
    <name type="scientific">Rotaria socialis</name>
    <dbReference type="NCBI Taxonomy" id="392032"/>
    <lineage>
        <taxon>Eukaryota</taxon>
        <taxon>Metazoa</taxon>
        <taxon>Spiralia</taxon>
        <taxon>Gnathifera</taxon>
        <taxon>Rotifera</taxon>
        <taxon>Eurotatoria</taxon>
        <taxon>Bdelloidea</taxon>
        <taxon>Philodinida</taxon>
        <taxon>Philodinidae</taxon>
        <taxon>Rotaria</taxon>
    </lineage>
</organism>
<reference evidence="1" key="1">
    <citation type="submission" date="2021-02" db="EMBL/GenBank/DDBJ databases">
        <authorList>
            <person name="Nowell W R."/>
        </authorList>
    </citation>
    <scope>NUCLEOTIDE SEQUENCE</scope>
</reference>
<evidence type="ECO:0000313" key="1">
    <source>
        <dbReference type="EMBL" id="CAF4894433.1"/>
    </source>
</evidence>
<name>A0A821URJ0_9BILA</name>
<proteinExistence type="predicted"/>
<dbReference type="EMBL" id="CAJOBP010074574">
    <property type="protein sequence ID" value="CAF4894433.1"/>
    <property type="molecule type" value="Genomic_DNA"/>
</dbReference>
<sequence>MDASSPATSKALHQTQLKKYFVAANDGHELTTLVESSKKT</sequence>
<gene>
    <name evidence="1" type="ORF">UJA718_LOCUS45229</name>
</gene>
<feature type="non-terminal residue" evidence="1">
    <location>
        <position position="40"/>
    </location>
</feature>
<keyword evidence="2" id="KW-1185">Reference proteome</keyword>
<protein>
    <submittedName>
        <fullName evidence="1">Uncharacterized protein</fullName>
    </submittedName>
</protein>
<accession>A0A821URJ0</accession>
<dbReference type="Proteomes" id="UP000663873">
    <property type="component" value="Unassembled WGS sequence"/>
</dbReference>
<comment type="caution">
    <text evidence="1">The sequence shown here is derived from an EMBL/GenBank/DDBJ whole genome shotgun (WGS) entry which is preliminary data.</text>
</comment>